<proteinExistence type="predicted"/>
<dbReference type="AlphaFoldDB" id="A0A6M3IPV7"/>
<feature type="transmembrane region" description="Helical" evidence="2">
    <location>
        <begin position="38"/>
        <end position="56"/>
    </location>
</feature>
<protein>
    <submittedName>
        <fullName evidence="3">Uncharacterized protein</fullName>
    </submittedName>
</protein>
<keyword evidence="2" id="KW-0812">Transmembrane</keyword>
<feature type="transmembrane region" description="Helical" evidence="2">
    <location>
        <begin position="12"/>
        <end position="32"/>
    </location>
</feature>
<accession>A0A6M3IPV7</accession>
<reference evidence="3" key="1">
    <citation type="submission" date="2020-03" db="EMBL/GenBank/DDBJ databases">
        <title>The deep terrestrial virosphere.</title>
        <authorList>
            <person name="Holmfeldt K."/>
            <person name="Nilsson E."/>
            <person name="Simone D."/>
            <person name="Lopez-Fernandez M."/>
            <person name="Wu X."/>
            <person name="de Brujin I."/>
            <person name="Lundin D."/>
            <person name="Andersson A."/>
            <person name="Bertilsson S."/>
            <person name="Dopson M."/>
        </authorList>
    </citation>
    <scope>NUCLEOTIDE SEQUENCE</scope>
    <source>
        <strain evidence="3">MM415B01308</strain>
    </source>
</reference>
<keyword evidence="2" id="KW-1133">Transmembrane helix</keyword>
<gene>
    <name evidence="3" type="ORF">MM415B01308_0022</name>
</gene>
<feature type="region of interest" description="Disordered" evidence="1">
    <location>
        <begin position="85"/>
        <end position="104"/>
    </location>
</feature>
<dbReference type="EMBL" id="MT141365">
    <property type="protein sequence ID" value="QJA59344.1"/>
    <property type="molecule type" value="Genomic_DNA"/>
</dbReference>
<sequence>MDNNDSNPISPYIRPIVTFLVVLVFLSMISLGREVPEIFWYIVVGVMTFWFGERFIEKYASSVKNGSISAPEIKQTISEAVEKALPPKADNGGNGDSQLPPEPPIGPIPFSEAEFRADVTANVEKDRSIVNPSTILFEARDTIAYRWYEAGKINNNVAHKGMLEVILDLAKKAMAYEWSKPLGKDPTPEFNEDPIKYVNDHFAEFRNCPSCKDKTDQLVDIDWLARQLTETATYVSLDGVRDAQEQYDMTVQAIKDNGLITWET</sequence>
<organism evidence="3">
    <name type="scientific">viral metagenome</name>
    <dbReference type="NCBI Taxonomy" id="1070528"/>
    <lineage>
        <taxon>unclassified sequences</taxon>
        <taxon>metagenomes</taxon>
        <taxon>organismal metagenomes</taxon>
    </lineage>
</organism>
<evidence type="ECO:0000256" key="1">
    <source>
        <dbReference type="SAM" id="MobiDB-lite"/>
    </source>
</evidence>
<name>A0A6M3IPV7_9ZZZZ</name>
<keyword evidence="2" id="KW-0472">Membrane</keyword>
<evidence type="ECO:0000256" key="2">
    <source>
        <dbReference type="SAM" id="Phobius"/>
    </source>
</evidence>
<evidence type="ECO:0000313" key="3">
    <source>
        <dbReference type="EMBL" id="QJA59344.1"/>
    </source>
</evidence>